<dbReference type="Proteomes" id="UP001202328">
    <property type="component" value="Unassembled WGS sequence"/>
</dbReference>
<evidence type="ECO:0000313" key="4">
    <source>
        <dbReference type="Proteomes" id="UP001202328"/>
    </source>
</evidence>
<gene>
    <name evidence="3" type="ORF">MKW98_011193</name>
</gene>
<dbReference type="EMBL" id="JAJJMB010014794">
    <property type="protein sequence ID" value="KAI3857927.1"/>
    <property type="molecule type" value="Genomic_DNA"/>
</dbReference>
<dbReference type="Gene3D" id="1.10.110.10">
    <property type="entry name" value="Plant lipid-transfer and hydrophobic proteins"/>
    <property type="match status" value="1"/>
</dbReference>
<protein>
    <recommendedName>
        <fullName evidence="2">Bifunctional inhibitor/plant lipid transfer protein/seed storage helical domain-containing protein</fullName>
    </recommendedName>
</protein>
<organism evidence="3 4">
    <name type="scientific">Papaver atlanticum</name>
    <dbReference type="NCBI Taxonomy" id="357466"/>
    <lineage>
        <taxon>Eukaryota</taxon>
        <taxon>Viridiplantae</taxon>
        <taxon>Streptophyta</taxon>
        <taxon>Embryophyta</taxon>
        <taxon>Tracheophyta</taxon>
        <taxon>Spermatophyta</taxon>
        <taxon>Magnoliopsida</taxon>
        <taxon>Ranunculales</taxon>
        <taxon>Papaveraceae</taxon>
        <taxon>Papaveroideae</taxon>
        <taxon>Papaver</taxon>
    </lineage>
</organism>
<evidence type="ECO:0000259" key="2">
    <source>
        <dbReference type="Pfam" id="PF14368"/>
    </source>
</evidence>
<keyword evidence="1" id="KW-0732">Signal</keyword>
<dbReference type="InterPro" id="IPR016140">
    <property type="entry name" value="Bifunc_inhib/LTP/seed_store"/>
</dbReference>
<keyword evidence="4" id="KW-1185">Reference proteome</keyword>
<reference evidence="3" key="1">
    <citation type="submission" date="2022-04" db="EMBL/GenBank/DDBJ databases">
        <title>A functionally conserved STORR gene fusion in Papaver species that diverged 16.8 million years ago.</title>
        <authorList>
            <person name="Catania T."/>
        </authorList>
    </citation>
    <scope>NUCLEOTIDE SEQUENCE</scope>
    <source>
        <strain evidence="3">S-188037</strain>
    </source>
</reference>
<dbReference type="InterPro" id="IPR044741">
    <property type="entry name" value="NsLTP-like"/>
</dbReference>
<sequence>MASKVGFLGFAVLVVVLLFNSTIGVSALFSSTIGVSALCNSTIGVSASCNTENANHMESLGVSADGCDADIQGLVSQCAPFVFKAAPKTPPTQGCCDVIQKADIPCVCRYITPEIEQVVSIEKVIYVAQFCHKDLPRGTKCGSVSIPPAMKRN</sequence>
<feature type="domain" description="Bifunctional inhibitor/plant lipid transfer protein/seed storage helical" evidence="2">
    <location>
        <begin position="59"/>
        <end position="141"/>
    </location>
</feature>
<feature type="signal peptide" evidence="1">
    <location>
        <begin position="1"/>
        <end position="27"/>
    </location>
</feature>
<dbReference type="AlphaFoldDB" id="A0AAD4S3F4"/>
<proteinExistence type="predicted"/>
<dbReference type="Pfam" id="PF14368">
    <property type="entry name" value="LTP_2"/>
    <property type="match status" value="1"/>
</dbReference>
<dbReference type="PANTHER" id="PTHR33286">
    <property type="entry name" value="BIFUNCTIONAL INHIBITOR/LIPID-TRANSFER PROTEIN/SEED STORAGE 2S ALBUMIN SUPERFAMILY PROTEIN"/>
    <property type="match status" value="1"/>
</dbReference>
<feature type="chain" id="PRO_5042135339" description="Bifunctional inhibitor/plant lipid transfer protein/seed storage helical domain-containing protein" evidence="1">
    <location>
        <begin position="28"/>
        <end position="153"/>
    </location>
</feature>
<dbReference type="PANTHER" id="PTHR33286:SF1">
    <property type="entry name" value="OS01G0800600 PROTEIN"/>
    <property type="match status" value="1"/>
</dbReference>
<dbReference type="InterPro" id="IPR036312">
    <property type="entry name" value="Bifun_inhib/LTP/seed_sf"/>
</dbReference>
<dbReference type="CDD" id="cd04660">
    <property type="entry name" value="nsLTP_like"/>
    <property type="match status" value="1"/>
</dbReference>
<accession>A0AAD4S3F4</accession>
<evidence type="ECO:0000313" key="3">
    <source>
        <dbReference type="EMBL" id="KAI3857927.1"/>
    </source>
</evidence>
<comment type="caution">
    <text evidence="3">The sequence shown here is derived from an EMBL/GenBank/DDBJ whole genome shotgun (WGS) entry which is preliminary data.</text>
</comment>
<name>A0AAD4S3F4_9MAGN</name>
<evidence type="ECO:0000256" key="1">
    <source>
        <dbReference type="SAM" id="SignalP"/>
    </source>
</evidence>
<dbReference type="SUPFAM" id="SSF47699">
    <property type="entry name" value="Bifunctional inhibitor/lipid-transfer protein/seed storage 2S albumin"/>
    <property type="match status" value="1"/>
</dbReference>